<keyword evidence="3" id="KW-0121">Carboxypeptidase</keyword>
<evidence type="ECO:0000256" key="6">
    <source>
        <dbReference type="ARBA" id="ARBA00022679"/>
    </source>
</evidence>
<reference evidence="15" key="1">
    <citation type="submission" date="2018-06" db="EMBL/GenBank/DDBJ databases">
        <authorList>
            <person name="Zhirakovskaya E."/>
        </authorList>
    </citation>
    <scope>NUCLEOTIDE SEQUENCE</scope>
</reference>
<sequence length="1123" mass="126865">MKRFLKRLILFLAVLAILSGIVGGATLYWLVAVNPGPEIKLSYIEGILGRESPVFYRDGKQKIGVLFQKAHRQYLPFRLIPKPFINAIVAAEDDRFFHHFGIDIPGIIRAMIANIKAGRIVQGGSTITQQTAKNLFKRKSRSYRAKLKEMINALRLEHYYSKDKILEFYINQFFVSGNGHGLGVAARYYFDKNVNKLTLLEDAFIAGSVKQPNYYNPFIKKNRAAADLARKRAKERAAYVLGKMRRLKMISEAQYDQAMNSTIVFRRGKMSFALNTVMDMVRDGLSTPEITNALEEHGISNVSTSGIKIITSIDPELQEKTLYDLRRELSRLDVRLRGYDRDQVQREYGSLDYNGDTRLNRGAFMFGHIAEIRNGTGRDPEIRVKFGRNLPDGIIDRQGLERMLTALVRYKEQRWSKATDRDLPLLLSQLRPGDRVCVSIRKIDQQGTPLCDLERFPLLQGAGLVIQHGVVRAMVGGMENRYFNRAVDARRLMGSTFKPFLFAAALQLGWNSTDMLDNRRNIFVFQGKPYFPRPDHHSPYAEVSMSWAGVHSENLAAVWLLCHLTARLTPPRLREVAAHLDLAPRGGGLQPENYEHFKRRIRDHYGIRVNQETLEQAAYDRAVKALEADFLFADRSYDYGQLRQLPYGLHFDTYTEAVDRDLENLDLPEQEQKELQLRQKILARNYLDLQPVMEALDRYRRYLALDSPGGREKNPLAFLDSESGNPLPDGHFRRDPAGRIVFSLQPPRKNWRLLSESALRERLRNMDGKTVRAFWDNVQLDDILSVYAFRHVSAQMAREHAELLSHKPYSMAVLASVPDYRLMVGLQYLVHFGRALGVRSKLEPVLSFPLGSNVISLMDAVHMYETLVTGRRYGMAGEEKGDETGNDGLAIIERIETVDGEVLYSQKPVSDKVLDPRNAAAVGNILQNIVRYGTGAYAHAHVRLNSTKPEKQQALQRLDLPVPLLGKTGTANRFRNAAFFGYVPRLAHDKTVMRLADGYTIGVYVGFDDNRPMVRGTTHLTGAAGALPAWSAIASAALNLDHPGDRVDVADLGFNGLHLQYPETGEVFVPVDPQKGGAVIGGRGALRSTVTPSLPAVLTYGQVVGGGHFEPERFFQPYWKNHQ</sequence>
<evidence type="ECO:0000256" key="10">
    <source>
        <dbReference type="ARBA" id="ARBA00023268"/>
    </source>
</evidence>
<evidence type="ECO:0000256" key="3">
    <source>
        <dbReference type="ARBA" id="ARBA00022645"/>
    </source>
</evidence>
<keyword evidence="11" id="KW-0961">Cell wall biogenesis/degradation</keyword>
<dbReference type="InterPro" id="IPR050396">
    <property type="entry name" value="Glycosyltr_51/Transpeptidase"/>
</dbReference>
<gene>
    <name evidence="15" type="ORF">MNBD_DELTA04-824</name>
</gene>
<feature type="domain" description="Glycosyl transferase family 51" evidence="14">
    <location>
        <begin position="68"/>
        <end position="244"/>
    </location>
</feature>
<evidence type="ECO:0000256" key="8">
    <source>
        <dbReference type="ARBA" id="ARBA00022984"/>
    </source>
</evidence>
<keyword evidence="9" id="KW-0472">Membrane</keyword>
<evidence type="ECO:0000256" key="4">
    <source>
        <dbReference type="ARBA" id="ARBA00022670"/>
    </source>
</evidence>
<dbReference type="EMBL" id="UOEY01000024">
    <property type="protein sequence ID" value="VAW36444.1"/>
    <property type="molecule type" value="Genomic_DNA"/>
</dbReference>
<dbReference type="SUPFAM" id="SSF53955">
    <property type="entry name" value="Lysozyme-like"/>
    <property type="match status" value="1"/>
</dbReference>
<dbReference type="GO" id="GO:0006508">
    <property type="term" value="P:proteolysis"/>
    <property type="evidence" value="ECO:0007669"/>
    <property type="project" value="UniProtKB-KW"/>
</dbReference>
<name>A0A3B0VYJ7_9ZZZZ</name>
<comment type="catalytic activity">
    <reaction evidence="13">
        <text>[GlcNAc-(1-&gt;4)-Mur2Ac(oyl-L-Ala-gamma-D-Glu-L-Lys-D-Ala-D-Ala)](n)-di-trans,octa-cis-undecaprenyl diphosphate + beta-D-GlcNAc-(1-&gt;4)-Mur2Ac(oyl-L-Ala-gamma-D-Glu-L-Lys-D-Ala-D-Ala)-di-trans,octa-cis-undecaprenyl diphosphate = [GlcNAc-(1-&gt;4)-Mur2Ac(oyl-L-Ala-gamma-D-Glu-L-Lys-D-Ala-D-Ala)](n+1)-di-trans,octa-cis-undecaprenyl diphosphate + di-trans,octa-cis-undecaprenyl diphosphate + H(+)</text>
        <dbReference type="Rhea" id="RHEA:23708"/>
        <dbReference type="Rhea" id="RHEA-COMP:9602"/>
        <dbReference type="Rhea" id="RHEA-COMP:9603"/>
        <dbReference type="ChEBI" id="CHEBI:15378"/>
        <dbReference type="ChEBI" id="CHEBI:58405"/>
        <dbReference type="ChEBI" id="CHEBI:60033"/>
        <dbReference type="ChEBI" id="CHEBI:78435"/>
        <dbReference type="EC" id="2.4.99.28"/>
    </reaction>
</comment>
<evidence type="ECO:0000256" key="5">
    <source>
        <dbReference type="ARBA" id="ARBA00022676"/>
    </source>
</evidence>
<keyword evidence="4" id="KW-0378">Hydrolase</keyword>
<keyword evidence="2" id="KW-1003">Cell membrane</keyword>
<protein>
    <recommendedName>
        <fullName evidence="12">peptidoglycan glycosyltransferase</fullName>
        <ecNumber evidence="12">2.4.99.28</ecNumber>
    </recommendedName>
</protein>
<dbReference type="InterPro" id="IPR012338">
    <property type="entry name" value="Beta-lactam/transpept-like"/>
</dbReference>
<keyword evidence="5 15" id="KW-0328">Glycosyltransferase</keyword>
<dbReference type="EC" id="2.4.99.28" evidence="12"/>
<keyword evidence="10" id="KW-0511">Multifunctional enzyme</keyword>
<accession>A0A3B0VYJ7</accession>
<keyword evidence="8" id="KW-0573">Peptidoglycan synthesis</keyword>
<dbReference type="AlphaFoldDB" id="A0A3B0VYJ7"/>
<dbReference type="SUPFAM" id="SSF56601">
    <property type="entry name" value="beta-lactamase/transpeptidase-like"/>
    <property type="match status" value="2"/>
</dbReference>
<dbReference type="GO" id="GO:0004180">
    <property type="term" value="F:carboxypeptidase activity"/>
    <property type="evidence" value="ECO:0007669"/>
    <property type="project" value="UniProtKB-KW"/>
</dbReference>
<dbReference type="Gene3D" id="3.40.710.10">
    <property type="entry name" value="DD-peptidase/beta-lactamase superfamily"/>
    <property type="match status" value="2"/>
</dbReference>
<dbReference type="GO" id="GO:0009252">
    <property type="term" value="P:peptidoglycan biosynthetic process"/>
    <property type="evidence" value="ECO:0007669"/>
    <property type="project" value="TreeGrafter"/>
</dbReference>
<organism evidence="15">
    <name type="scientific">hydrothermal vent metagenome</name>
    <dbReference type="NCBI Taxonomy" id="652676"/>
    <lineage>
        <taxon>unclassified sequences</taxon>
        <taxon>metagenomes</taxon>
        <taxon>ecological metagenomes</taxon>
    </lineage>
</organism>
<evidence type="ECO:0000313" key="15">
    <source>
        <dbReference type="EMBL" id="VAW36444.1"/>
    </source>
</evidence>
<dbReference type="Pfam" id="PF00912">
    <property type="entry name" value="Transgly"/>
    <property type="match status" value="1"/>
</dbReference>
<dbReference type="PANTHER" id="PTHR32282">
    <property type="entry name" value="BINDING PROTEIN TRANSPEPTIDASE, PUTATIVE-RELATED"/>
    <property type="match status" value="1"/>
</dbReference>
<dbReference type="GO" id="GO:0008955">
    <property type="term" value="F:peptidoglycan glycosyltransferase activity"/>
    <property type="evidence" value="ECO:0007669"/>
    <property type="project" value="UniProtKB-EC"/>
</dbReference>
<keyword evidence="6 15" id="KW-0808">Transferase</keyword>
<dbReference type="GO" id="GO:0030288">
    <property type="term" value="C:outer membrane-bounded periplasmic space"/>
    <property type="evidence" value="ECO:0007669"/>
    <property type="project" value="TreeGrafter"/>
</dbReference>
<evidence type="ECO:0000256" key="12">
    <source>
        <dbReference type="ARBA" id="ARBA00044770"/>
    </source>
</evidence>
<evidence type="ECO:0000259" key="14">
    <source>
        <dbReference type="Pfam" id="PF00912"/>
    </source>
</evidence>
<dbReference type="InterPro" id="IPR023346">
    <property type="entry name" value="Lysozyme-like_dom_sf"/>
</dbReference>
<evidence type="ECO:0000256" key="1">
    <source>
        <dbReference type="ARBA" id="ARBA00004236"/>
    </source>
</evidence>
<evidence type="ECO:0000256" key="2">
    <source>
        <dbReference type="ARBA" id="ARBA00022475"/>
    </source>
</evidence>
<dbReference type="InterPro" id="IPR001264">
    <property type="entry name" value="Glyco_trans_51"/>
</dbReference>
<evidence type="ECO:0000256" key="13">
    <source>
        <dbReference type="ARBA" id="ARBA00049902"/>
    </source>
</evidence>
<keyword evidence="4" id="KW-0645">Protease</keyword>
<evidence type="ECO:0000256" key="7">
    <source>
        <dbReference type="ARBA" id="ARBA00022960"/>
    </source>
</evidence>
<dbReference type="InterPro" id="IPR036950">
    <property type="entry name" value="PBP_transglycosylase"/>
</dbReference>
<evidence type="ECO:0000256" key="11">
    <source>
        <dbReference type="ARBA" id="ARBA00023316"/>
    </source>
</evidence>
<dbReference type="Gene3D" id="1.10.3810.10">
    <property type="entry name" value="Biosynthetic peptidoglycan transglycosylase-like"/>
    <property type="match status" value="1"/>
</dbReference>
<comment type="subcellular location">
    <subcellularLocation>
        <location evidence="1">Cell membrane</location>
    </subcellularLocation>
</comment>
<evidence type="ECO:0000256" key="9">
    <source>
        <dbReference type="ARBA" id="ARBA00023136"/>
    </source>
</evidence>
<proteinExistence type="predicted"/>
<keyword evidence="7" id="KW-0133">Cell shape</keyword>
<dbReference type="PANTHER" id="PTHR32282:SF11">
    <property type="entry name" value="PENICILLIN-BINDING PROTEIN 1B"/>
    <property type="match status" value="1"/>
</dbReference>